<protein>
    <submittedName>
        <fullName evidence="2">Uncharacterized protein</fullName>
    </submittedName>
</protein>
<dbReference type="EMBL" id="BOMG01000096">
    <property type="protein sequence ID" value="GID59353.1"/>
    <property type="molecule type" value="Genomic_DNA"/>
</dbReference>
<reference evidence="2 3" key="1">
    <citation type="submission" date="2021-01" db="EMBL/GenBank/DDBJ databases">
        <title>Whole genome shotgun sequence of Actinoplanes couchii NBRC 106145.</title>
        <authorList>
            <person name="Komaki H."/>
            <person name="Tamura T."/>
        </authorList>
    </citation>
    <scope>NUCLEOTIDE SEQUENCE [LARGE SCALE GENOMIC DNA]</scope>
    <source>
        <strain evidence="2 3">NBRC 106145</strain>
    </source>
</reference>
<keyword evidence="1" id="KW-0812">Transmembrane</keyword>
<feature type="transmembrane region" description="Helical" evidence="1">
    <location>
        <begin position="12"/>
        <end position="33"/>
    </location>
</feature>
<name>A0ABQ3XLH4_9ACTN</name>
<organism evidence="2 3">
    <name type="scientific">Actinoplanes couchii</name>
    <dbReference type="NCBI Taxonomy" id="403638"/>
    <lineage>
        <taxon>Bacteria</taxon>
        <taxon>Bacillati</taxon>
        <taxon>Actinomycetota</taxon>
        <taxon>Actinomycetes</taxon>
        <taxon>Micromonosporales</taxon>
        <taxon>Micromonosporaceae</taxon>
        <taxon>Actinoplanes</taxon>
    </lineage>
</organism>
<gene>
    <name evidence="2" type="ORF">Aco03nite_077570</name>
</gene>
<keyword evidence="3" id="KW-1185">Reference proteome</keyword>
<sequence length="95" mass="10381">MSRFLRWQVASVFVVVSGVALGLTVLGAWGYWAEESPQIRAITVFMCVVFAGCVGLSVSIGTVDWDDGFPWRRVVTLLTFLVLGFGVGWARLVLA</sequence>
<evidence type="ECO:0000256" key="1">
    <source>
        <dbReference type="SAM" id="Phobius"/>
    </source>
</evidence>
<feature type="transmembrane region" description="Helical" evidence="1">
    <location>
        <begin position="39"/>
        <end position="62"/>
    </location>
</feature>
<keyword evidence="1" id="KW-0472">Membrane</keyword>
<proteinExistence type="predicted"/>
<comment type="caution">
    <text evidence="2">The sequence shown here is derived from an EMBL/GenBank/DDBJ whole genome shotgun (WGS) entry which is preliminary data.</text>
</comment>
<dbReference type="RefSeq" id="WP_203805377.1">
    <property type="nucleotide sequence ID" value="NZ_BAAAQE010000117.1"/>
</dbReference>
<feature type="transmembrane region" description="Helical" evidence="1">
    <location>
        <begin position="74"/>
        <end position="94"/>
    </location>
</feature>
<accession>A0ABQ3XLH4</accession>
<evidence type="ECO:0000313" key="2">
    <source>
        <dbReference type="EMBL" id="GID59353.1"/>
    </source>
</evidence>
<keyword evidence="1" id="KW-1133">Transmembrane helix</keyword>
<evidence type="ECO:0000313" key="3">
    <source>
        <dbReference type="Proteomes" id="UP000612282"/>
    </source>
</evidence>
<dbReference type="Proteomes" id="UP000612282">
    <property type="component" value="Unassembled WGS sequence"/>
</dbReference>